<gene>
    <name evidence="3" type="primary">thiC_1</name>
    <name evidence="3" type="ORF">NCTC11938_03120</name>
</gene>
<dbReference type="Proteomes" id="UP000254191">
    <property type="component" value="Unassembled WGS sequence"/>
</dbReference>
<reference evidence="3 4" key="1">
    <citation type="submission" date="2018-06" db="EMBL/GenBank/DDBJ databases">
        <authorList>
            <consortium name="Pathogen Informatics"/>
            <person name="Doyle S."/>
        </authorList>
    </citation>
    <scope>NUCLEOTIDE SEQUENCE [LARGE SCALE GENOMIC DNA]</scope>
    <source>
        <strain evidence="3 4">NCTC11938</strain>
    </source>
</reference>
<dbReference type="InterPro" id="IPR025747">
    <property type="entry name" value="ThiC-associated_dom"/>
</dbReference>
<evidence type="ECO:0000256" key="1">
    <source>
        <dbReference type="SAM" id="MobiDB-lite"/>
    </source>
</evidence>
<sequence>MSKNQTISIKDVSPTANKQRPRKEQRDAAQSFISTIQGINFPNSKRIYITGTRSDIQVPMREIQLDKTLIGGSKEDPIF</sequence>
<keyword evidence="3" id="KW-0456">Lyase</keyword>
<evidence type="ECO:0000313" key="3">
    <source>
        <dbReference type="EMBL" id="SUC38831.1"/>
    </source>
</evidence>
<accession>A0A379GD71</accession>
<evidence type="ECO:0000259" key="2">
    <source>
        <dbReference type="Pfam" id="PF13667"/>
    </source>
</evidence>
<proteinExistence type="predicted"/>
<organism evidence="3 4">
    <name type="scientific">Proteus mirabilis</name>
    <dbReference type="NCBI Taxonomy" id="584"/>
    <lineage>
        <taxon>Bacteria</taxon>
        <taxon>Pseudomonadati</taxon>
        <taxon>Pseudomonadota</taxon>
        <taxon>Gammaproteobacteria</taxon>
        <taxon>Enterobacterales</taxon>
        <taxon>Morganellaceae</taxon>
        <taxon>Proteus</taxon>
    </lineage>
</organism>
<dbReference type="EMBL" id="UGTS01000005">
    <property type="protein sequence ID" value="SUC38831.1"/>
    <property type="molecule type" value="Genomic_DNA"/>
</dbReference>
<evidence type="ECO:0000313" key="4">
    <source>
        <dbReference type="Proteomes" id="UP000254191"/>
    </source>
</evidence>
<dbReference type="AlphaFoldDB" id="A0A379GD71"/>
<name>A0A379GD71_PROMI</name>
<dbReference type="EC" id="4.1.99.17" evidence="3"/>
<feature type="region of interest" description="Disordered" evidence="1">
    <location>
        <begin position="1"/>
        <end position="29"/>
    </location>
</feature>
<dbReference type="GO" id="GO:0070284">
    <property type="term" value="F:phosphomethylpyrimidine synthase activity"/>
    <property type="evidence" value="ECO:0007669"/>
    <property type="project" value="UniProtKB-EC"/>
</dbReference>
<feature type="domain" description="ThiC-associated" evidence="2">
    <location>
        <begin position="41"/>
        <end position="75"/>
    </location>
</feature>
<feature type="compositionally biased region" description="Polar residues" evidence="1">
    <location>
        <begin position="1"/>
        <end position="18"/>
    </location>
</feature>
<protein>
    <submittedName>
        <fullName evidence="3">Thiamine biosynthesis protein ThiC</fullName>
        <ecNumber evidence="3">4.1.99.17</ecNumber>
    </submittedName>
</protein>
<dbReference type="Pfam" id="PF13667">
    <property type="entry name" value="ThiC-associated"/>
    <property type="match status" value="1"/>
</dbReference>